<evidence type="ECO:0000313" key="12">
    <source>
        <dbReference type="EMBL" id="KDS50156.1"/>
    </source>
</evidence>
<evidence type="ECO:0000256" key="9">
    <source>
        <dbReference type="ARBA" id="ARBA00023136"/>
    </source>
</evidence>
<evidence type="ECO:0000256" key="4">
    <source>
        <dbReference type="ARBA" id="ARBA00022475"/>
    </source>
</evidence>
<evidence type="ECO:0000256" key="10">
    <source>
        <dbReference type="SAM" id="Phobius"/>
    </source>
</evidence>
<dbReference type="RefSeq" id="WP_035450115.1">
    <property type="nucleotide sequence ID" value="NZ_JNHN01000174.1"/>
</dbReference>
<evidence type="ECO:0000259" key="11">
    <source>
        <dbReference type="PROSITE" id="PS52015"/>
    </source>
</evidence>
<dbReference type="PROSITE" id="PS52015">
    <property type="entry name" value="TONB_CTD"/>
    <property type="match status" value="2"/>
</dbReference>
<feature type="domain" description="TonB C-terminal" evidence="11">
    <location>
        <begin position="499"/>
        <end position="595"/>
    </location>
</feature>
<evidence type="ECO:0000313" key="13">
    <source>
        <dbReference type="Proteomes" id="UP000028013"/>
    </source>
</evidence>
<sequence>MLAYFLKVNVAIVLFYAFYRLFFYKDTFFGWRRTALLCFFAVSAAVPLLNIQTWITEQEPMVAMADLYASVVLPELTIGTEAAPTDWKSILSEYANIAYWGIVALLMIRLVMQLAGIIHLACRCRKVQIGNTNIHLLPKADGPFSFFHWIFIHPSSHTEEEFNEILTHEQTHARQWHSIDVIISELVCIFCWCNPFAWLMKREIRTNLEYMADARVLENGYDSKTYQYHLLGLSHQKAAATIYNSFNVLPLKKRIKMMNKKRTKGIGRTKYLMFLPLAALLMIVSNIEAVARTTKKIAAEVIEAVDAKTGQAVPEVQAPQVAPLPEQDTKTVTYKGKVVDKDTLDNPIFEVVEHMPEFPDGGMSALMEYLSKNIKYPEAAMKKGTQGRATVQFVVEKDGSITNVKILRGIDPELNKEAVRVISAMPKWKPGTQKGEAVRVKYTVPVMFRLTENNTQVKYAPIESKIDEMVVVGYAPEEATYPEEVTVFEVVEKMPEYPGGMSAMMEFIGKNIKYPVAAQKAKIQGRVVIQFIVDKEGNIICPRVIRGADPLLDAEAIRLTTIMPKWKPGMQRGQAVNVKYTVPIMFRLQEPEKSPAVQNATVTPTK</sequence>
<evidence type="ECO:0000256" key="3">
    <source>
        <dbReference type="ARBA" id="ARBA00022448"/>
    </source>
</evidence>
<dbReference type="GO" id="GO:0098797">
    <property type="term" value="C:plasma membrane protein complex"/>
    <property type="evidence" value="ECO:0007669"/>
    <property type="project" value="TreeGrafter"/>
</dbReference>
<keyword evidence="7" id="KW-0653">Protein transport</keyword>
<keyword evidence="3" id="KW-0813">Transport</keyword>
<dbReference type="InterPro" id="IPR008756">
    <property type="entry name" value="Peptidase_M56"/>
</dbReference>
<keyword evidence="5" id="KW-0997">Cell inner membrane</keyword>
<dbReference type="PATRIC" id="fig|1339349.3.peg.2259"/>
<dbReference type="Gene3D" id="3.30.1150.10">
    <property type="match status" value="2"/>
</dbReference>
<dbReference type="Proteomes" id="UP000028013">
    <property type="component" value="Unassembled WGS sequence"/>
</dbReference>
<comment type="caution">
    <text evidence="12">The sequence shown here is derived from an EMBL/GenBank/DDBJ whole genome shotgun (WGS) entry which is preliminary data.</text>
</comment>
<keyword evidence="8 10" id="KW-1133">Transmembrane helix</keyword>
<evidence type="ECO:0000256" key="2">
    <source>
        <dbReference type="ARBA" id="ARBA00006555"/>
    </source>
</evidence>
<dbReference type="PANTHER" id="PTHR33446:SF2">
    <property type="entry name" value="PROTEIN TONB"/>
    <property type="match status" value="1"/>
</dbReference>
<organism evidence="12 13">
    <name type="scientific">Bacteroides uniformis str. 3978 T3 ii</name>
    <dbReference type="NCBI Taxonomy" id="1339349"/>
    <lineage>
        <taxon>Bacteria</taxon>
        <taxon>Pseudomonadati</taxon>
        <taxon>Bacteroidota</taxon>
        <taxon>Bacteroidia</taxon>
        <taxon>Bacteroidales</taxon>
        <taxon>Bacteroidaceae</taxon>
        <taxon>Bacteroides</taxon>
    </lineage>
</organism>
<feature type="transmembrane region" description="Helical" evidence="10">
    <location>
        <begin position="271"/>
        <end position="291"/>
    </location>
</feature>
<feature type="domain" description="TonB C-terminal" evidence="11">
    <location>
        <begin position="361"/>
        <end position="457"/>
    </location>
</feature>
<dbReference type="FunFam" id="3.30.1150.10:FF:000002">
    <property type="entry name" value="Energy transducer TonB"/>
    <property type="match status" value="2"/>
</dbReference>
<evidence type="ECO:0000256" key="7">
    <source>
        <dbReference type="ARBA" id="ARBA00022927"/>
    </source>
</evidence>
<feature type="transmembrane region" description="Helical" evidence="10">
    <location>
        <begin position="35"/>
        <end position="55"/>
    </location>
</feature>
<evidence type="ECO:0000256" key="1">
    <source>
        <dbReference type="ARBA" id="ARBA00004383"/>
    </source>
</evidence>
<dbReference type="Pfam" id="PF03544">
    <property type="entry name" value="TonB_C"/>
    <property type="match status" value="2"/>
</dbReference>
<feature type="transmembrane region" description="Helical" evidence="10">
    <location>
        <begin position="97"/>
        <end position="122"/>
    </location>
</feature>
<name>A0A078S0D6_BACUN</name>
<accession>A0A078S0D6</accession>
<keyword evidence="9 10" id="KW-0472">Membrane</keyword>
<dbReference type="CDD" id="cd07341">
    <property type="entry name" value="M56_BlaR1_MecR1_like"/>
    <property type="match status" value="1"/>
</dbReference>
<dbReference type="EMBL" id="JNHN01000174">
    <property type="protein sequence ID" value="KDS50156.1"/>
    <property type="molecule type" value="Genomic_DNA"/>
</dbReference>
<comment type="subcellular location">
    <subcellularLocation>
        <location evidence="1">Cell inner membrane</location>
        <topology evidence="1">Single-pass membrane protein</topology>
        <orientation evidence="1">Periplasmic side</orientation>
    </subcellularLocation>
</comment>
<gene>
    <name evidence="12" type="ORF">M094_1068</name>
</gene>
<evidence type="ECO:0000256" key="5">
    <source>
        <dbReference type="ARBA" id="ARBA00022519"/>
    </source>
</evidence>
<dbReference type="InterPro" id="IPR006260">
    <property type="entry name" value="TonB/TolA_C"/>
</dbReference>
<reference evidence="12 13" key="1">
    <citation type="submission" date="2014-04" db="EMBL/GenBank/DDBJ databases">
        <authorList>
            <person name="Sears C."/>
            <person name="Carroll K."/>
            <person name="Sack B.R."/>
            <person name="Qadri F."/>
            <person name="Myers L.L."/>
            <person name="Chung G.-T."/>
            <person name="Escheverria P."/>
            <person name="Fraser C.M."/>
            <person name="Sadzewicz L."/>
            <person name="Shefchek K.A."/>
            <person name="Tallon L."/>
            <person name="Das S.P."/>
            <person name="Daugherty S."/>
            <person name="Mongodin E.F."/>
        </authorList>
    </citation>
    <scope>NUCLEOTIDE SEQUENCE [LARGE SCALE GENOMIC DNA]</scope>
    <source>
        <strain evidence="12 13">3978 T3 ii</strain>
    </source>
</reference>
<feature type="transmembrane region" description="Helical" evidence="10">
    <location>
        <begin position="6"/>
        <end position="23"/>
    </location>
</feature>
<dbReference type="InterPro" id="IPR037682">
    <property type="entry name" value="TonB_C"/>
</dbReference>
<dbReference type="GO" id="GO:0031992">
    <property type="term" value="F:energy transducer activity"/>
    <property type="evidence" value="ECO:0007669"/>
    <property type="project" value="TreeGrafter"/>
</dbReference>
<keyword evidence="4" id="KW-1003">Cell membrane</keyword>
<protein>
    <submittedName>
        <fullName evidence="12">TonB family C-terminal domain protein</fullName>
    </submittedName>
</protein>
<dbReference type="Pfam" id="PF05569">
    <property type="entry name" value="Peptidase_M56"/>
    <property type="match status" value="1"/>
</dbReference>
<dbReference type="AlphaFoldDB" id="A0A078S0D6"/>
<evidence type="ECO:0000256" key="6">
    <source>
        <dbReference type="ARBA" id="ARBA00022692"/>
    </source>
</evidence>
<dbReference type="InterPro" id="IPR051045">
    <property type="entry name" value="TonB-dependent_transducer"/>
</dbReference>
<dbReference type="PANTHER" id="PTHR33446">
    <property type="entry name" value="PROTEIN TONB-RELATED"/>
    <property type="match status" value="1"/>
</dbReference>
<evidence type="ECO:0000256" key="8">
    <source>
        <dbReference type="ARBA" id="ARBA00022989"/>
    </source>
</evidence>
<proteinExistence type="inferred from homology"/>
<dbReference type="GO" id="GO:0015031">
    <property type="term" value="P:protein transport"/>
    <property type="evidence" value="ECO:0007669"/>
    <property type="project" value="UniProtKB-KW"/>
</dbReference>
<keyword evidence="6 10" id="KW-0812">Transmembrane</keyword>
<comment type="similarity">
    <text evidence="2">Belongs to the TonB family.</text>
</comment>
<dbReference type="GO" id="GO:0055085">
    <property type="term" value="P:transmembrane transport"/>
    <property type="evidence" value="ECO:0007669"/>
    <property type="project" value="InterPro"/>
</dbReference>
<dbReference type="NCBIfam" id="TIGR01352">
    <property type="entry name" value="tonB_Cterm"/>
    <property type="match status" value="2"/>
</dbReference>
<dbReference type="SUPFAM" id="SSF74653">
    <property type="entry name" value="TolA/TonB C-terminal domain"/>
    <property type="match status" value="2"/>
</dbReference>